<feature type="region of interest" description="Disordered" evidence="1">
    <location>
        <begin position="1"/>
        <end position="22"/>
    </location>
</feature>
<evidence type="ECO:0000256" key="1">
    <source>
        <dbReference type="SAM" id="MobiDB-lite"/>
    </source>
</evidence>
<evidence type="ECO:0000313" key="3">
    <source>
        <dbReference type="Proteomes" id="UP000244336"/>
    </source>
</evidence>
<dbReference type="Proteomes" id="UP000244336">
    <property type="component" value="Chromosome 3"/>
</dbReference>
<protein>
    <submittedName>
        <fullName evidence="2">Uncharacterized protein</fullName>
    </submittedName>
</protein>
<sequence length="103" mass="11178">MDEIGCSRSLDPVAAGSSRRAGAATVTPFLTLRTVPLRHCGRAVPAVLATPLLPRSRHRAMTRPTAPCAAERLVMIWVREAPHVVPTGLVLLGDRQPFQFPIF</sequence>
<accession>A0A2T7EFF2</accession>
<name>A0A2T7EFF2_9POAL</name>
<gene>
    <name evidence="2" type="ORF">GQ55_3G323900</name>
</gene>
<dbReference type="AlphaFoldDB" id="A0A2T7EFF2"/>
<evidence type="ECO:0000313" key="2">
    <source>
        <dbReference type="EMBL" id="PUZ66555.1"/>
    </source>
</evidence>
<keyword evidence="3" id="KW-1185">Reference proteome</keyword>
<organism evidence="2 3">
    <name type="scientific">Panicum hallii var. hallii</name>
    <dbReference type="NCBI Taxonomy" id="1504633"/>
    <lineage>
        <taxon>Eukaryota</taxon>
        <taxon>Viridiplantae</taxon>
        <taxon>Streptophyta</taxon>
        <taxon>Embryophyta</taxon>
        <taxon>Tracheophyta</taxon>
        <taxon>Spermatophyta</taxon>
        <taxon>Magnoliopsida</taxon>
        <taxon>Liliopsida</taxon>
        <taxon>Poales</taxon>
        <taxon>Poaceae</taxon>
        <taxon>PACMAD clade</taxon>
        <taxon>Panicoideae</taxon>
        <taxon>Panicodae</taxon>
        <taxon>Paniceae</taxon>
        <taxon>Panicinae</taxon>
        <taxon>Panicum</taxon>
        <taxon>Panicum sect. Panicum</taxon>
    </lineage>
</organism>
<proteinExistence type="predicted"/>
<reference evidence="2 3" key="1">
    <citation type="submission" date="2018-04" db="EMBL/GenBank/DDBJ databases">
        <title>WGS assembly of Panicum hallii var. hallii HAL2.</title>
        <authorList>
            <person name="Lovell J."/>
            <person name="Jenkins J."/>
            <person name="Lowry D."/>
            <person name="Mamidi S."/>
            <person name="Sreedasyam A."/>
            <person name="Weng X."/>
            <person name="Barry K."/>
            <person name="Bonette J."/>
            <person name="Campitelli B."/>
            <person name="Daum C."/>
            <person name="Gordon S."/>
            <person name="Gould B."/>
            <person name="Lipzen A."/>
            <person name="MacQueen A."/>
            <person name="Palacio-Mejia J."/>
            <person name="Plott C."/>
            <person name="Shakirov E."/>
            <person name="Shu S."/>
            <person name="Yoshinaga Y."/>
            <person name="Zane M."/>
            <person name="Rokhsar D."/>
            <person name="Grimwood J."/>
            <person name="Schmutz J."/>
            <person name="Juenger T."/>
        </authorList>
    </citation>
    <scope>NUCLEOTIDE SEQUENCE [LARGE SCALE GENOMIC DNA]</scope>
    <source>
        <strain evidence="3">cv. HAL2</strain>
    </source>
</reference>
<dbReference type="EMBL" id="CM009751">
    <property type="protein sequence ID" value="PUZ66555.1"/>
    <property type="molecule type" value="Genomic_DNA"/>
</dbReference>
<dbReference type="Gramene" id="PUZ66555">
    <property type="protein sequence ID" value="PUZ66555"/>
    <property type="gene ID" value="GQ55_3G323900"/>
</dbReference>